<keyword evidence="25" id="KW-1185">Reference proteome</keyword>
<keyword evidence="6" id="KW-0735">Signal-anchor</keyword>
<dbReference type="PANTHER" id="PTHR13713">
    <property type="entry name" value="SIALYLTRANSFERASE"/>
    <property type="match status" value="1"/>
</dbReference>
<evidence type="ECO:0000256" key="15">
    <source>
        <dbReference type="ARBA" id="ARBA00041341"/>
    </source>
</evidence>
<keyword evidence="4" id="KW-0808">Transferase</keyword>
<organism evidence="24 25">
    <name type="scientific">Cirrhinus mrigala</name>
    <name type="common">Mrigala</name>
    <dbReference type="NCBI Taxonomy" id="683832"/>
    <lineage>
        <taxon>Eukaryota</taxon>
        <taxon>Metazoa</taxon>
        <taxon>Chordata</taxon>
        <taxon>Craniata</taxon>
        <taxon>Vertebrata</taxon>
        <taxon>Euteleostomi</taxon>
        <taxon>Actinopterygii</taxon>
        <taxon>Neopterygii</taxon>
        <taxon>Teleostei</taxon>
        <taxon>Ostariophysi</taxon>
        <taxon>Cypriniformes</taxon>
        <taxon>Cyprinidae</taxon>
        <taxon>Labeoninae</taxon>
        <taxon>Labeonini</taxon>
        <taxon>Cirrhinus</taxon>
    </lineage>
</organism>
<evidence type="ECO:0000313" key="25">
    <source>
        <dbReference type="Proteomes" id="UP001529510"/>
    </source>
</evidence>
<evidence type="ECO:0000256" key="3">
    <source>
        <dbReference type="ARBA" id="ARBA00022676"/>
    </source>
</evidence>
<evidence type="ECO:0000256" key="11">
    <source>
        <dbReference type="ARBA" id="ARBA00023157"/>
    </source>
</evidence>
<dbReference type="InterPro" id="IPR051142">
    <property type="entry name" value="Glycosyltransferase_29"/>
</dbReference>
<reference evidence="24 25" key="1">
    <citation type="submission" date="2024-05" db="EMBL/GenBank/DDBJ databases">
        <title>Genome sequencing and assembly of Indian major carp, Cirrhinus mrigala (Hamilton, 1822).</title>
        <authorList>
            <person name="Mohindra V."/>
            <person name="Chowdhury L.M."/>
            <person name="Lal K."/>
            <person name="Jena J.K."/>
        </authorList>
    </citation>
    <scope>NUCLEOTIDE SEQUENCE [LARGE SCALE GENOMIC DNA]</scope>
    <source>
        <strain evidence="24">CM1030</strain>
        <tissue evidence="24">Blood</tissue>
    </source>
</reference>
<dbReference type="InterPro" id="IPR001675">
    <property type="entry name" value="Glyco_trans_29"/>
</dbReference>
<evidence type="ECO:0000256" key="2">
    <source>
        <dbReference type="ARBA" id="ARBA00006003"/>
    </source>
</evidence>
<comment type="catalytic activity">
    <reaction evidence="21">
        <text>a beta-D-Gal-(1&lt;-&gt;1')-ceramide + CMP-N-acetyl-beta-neuraminate = N-acetyl-alpha-neuraminosyl-(2-&gt;3)-beta-D-galactosyl-(1&lt;-&gt;1')-ceramide + CMP + H(+)</text>
        <dbReference type="Rhea" id="RHEA:41780"/>
        <dbReference type="ChEBI" id="CHEBI:15378"/>
        <dbReference type="ChEBI" id="CHEBI:57812"/>
        <dbReference type="ChEBI" id="CHEBI:60377"/>
        <dbReference type="ChEBI" id="CHEBI:82643"/>
        <dbReference type="ChEBI" id="CHEBI:143593"/>
    </reaction>
    <physiologicalReaction direction="left-to-right" evidence="21">
        <dbReference type="Rhea" id="RHEA:41781"/>
    </physiologicalReaction>
</comment>
<sequence length="65" mass="7251">MLFPLQNVPTLGVSALNLATYLCDEVSLAGFGYNLSQKDAPLHYYDNRLMTSMLKEAMHDVQAET</sequence>
<keyword evidence="5" id="KW-0812">Transmembrane</keyword>
<dbReference type="GO" id="GO:0006629">
    <property type="term" value="P:lipid metabolic process"/>
    <property type="evidence" value="ECO:0007669"/>
    <property type="project" value="UniProtKB-KW"/>
</dbReference>
<gene>
    <name evidence="24" type="ORF">M9458_029281</name>
</gene>
<evidence type="ECO:0000256" key="10">
    <source>
        <dbReference type="ARBA" id="ARBA00023136"/>
    </source>
</evidence>
<evidence type="ECO:0000256" key="16">
    <source>
        <dbReference type="ARBA" id="ARBA00041896"/>
    </source>
</evidence>
<keyword evidence="7" id="KW-1133">Transmembrane helix</keyword>
<evidence type="ECO:0000256" key="9">
    <source>
        <dbReference type="ARBA" id="ARBA00023098"/>
    </source>
</evidence>
<protein>
    <recommendedName>
        <fullName evidence="14">Lactosylceramide alpha-2,3-sialyltransferase</fullName>
        <ecNumber evidence="13">2.4.3.9</ecNumber>
    </recommendedName>
    <alternativeName>
        <fullName evidence="15">CMP-NeuAc:lactosylceramide alpha-2,3-sialyltransferase</fullName>
    </alternativeName>
    <alternativeName>
        <fullName evidence="18">Ganglioside GM3 synthase</fullName>
    </alternativeName>
    <alternativeName>
        <fullName evidence="17">ST3Gal V</fullName>
    </alternativeName>
    <alternativeName>
        <fullName evidence="16">Sialyltransferase 9</fullName>
    </alternativeName>
</protein>
<keyword evidence="8" id="KW-0333">Golgi apparatus</keyword>
<evidence type="ECO:0000256" key="21">
    <source>
        <dbReference type="ARBA" id="ARBA00048050"/>
    </source>
</evidence>
<keyword evidence="12" id="KW-0325">Glycoprotein</keyword>
<keyword evidence="3" id="KW-0328">Glycosyltransferase</keyword>
<dbReference type="Pfam" id="PF00777">
    <property type="entry name" value="Glyco_transf_29"/>
    <property type="match status" value="1"/>
</dbReference>
<evidence type="ECO:0000256" key="23">
    <source>
        <dbReference type="ARBA" id="ARBA00049539"/>
    </source>
</evidence>
<comment type="caution">
    <text evidence="24">The sequence shown here is derived from an EMBL/GenBank/DDBJ whole genome shotgun (WGS) entry which is preliminary data.</text>
</comment>
<dbReference type="Proteomes" id="UP001529510">
    <property type="component" value="Unassembled WGS sequence"/>
</dbReference>
<dbReference type="InterPro" id="IPR038578">
    <property type="entry name" value="GT29-like_sf"/>
</dbReference>
<evidence type="ECO:0000256" key="14">
    <source>
        <dbReference type="ARBA" id="ARBA00039792"/>
    </source>
</evidence>
<comment type="catalytic activity">
    <reaction evidence="19">
        <text>a beta-D-Gal-(1-&gt;4)-beta-D-Glc-(1&lt;-&gt;1)-Cer(d18:1(4E)) + CMP-N-acetyl-beta-neuraminate = a ganglioside GM3 (d18:1(4E)) + CMP + H(+)</text>
        <dbReference type="Rhea" id="RHEA:18417"/>
        <dbReference type="ChEBI" id="CHEBI:15378"/>
        <dbReference type="ChEBI" id="CHEBI:17950"/>
        <dbReference type="ChEBI" id="CHEBI:57812"/>
        <dbReference type="ChEBI" id="CHEBI:60065"/>
        <dbReference type="ChEBI" id="CHEBI:60377"/>
        <dbReference type="EC" id="2.4.3.9"/>
    </reaction>
    <physiologicalReaction direction="left-to-right" evidence="19">
        <dbReference type="Rhea" id="RHEA:18418"/>
    </physiologicalReaction>
</comment>
<dbReference type="EC" id="2.4.3.9" evidence="13"/>
<evidence type="ECO:0000256" key="6">
    <source>
        <dbReference type="ARBA" id="ARBA00022968"/>
    </source>
</evidence>
<name>A0ABD0PT56_CIRMR</name>
<proteinExistence type="inferred from homology"/>
<evidence type="ECO:0000256" key="12">
    <source>
        <dbReference type="ARBA" id="ARBA00023180"/>
    </source>
</evidence>
<evidence type="ECO:0000256" key="4">
    <source>
        <dbReference type="ARBA" id="ARBA00022679"/>
    </source>
</evidence>
<dbReference type="AlphaFoldDB" id="A0ABD0PT56"/>
<comment type="similarity">
    <text evidence="2">Belongs to the glycosyltransferase 29 family.</text>
</comment>
<evidence type="ECO:0000256" key="22">
    <source>
        <dbReference type="ARBA" id="ARBA00048805"/>
    </source>
</evidence>
<dbReference type="Gene3D" id="3.90.1480.20">
    <property type="entry name" value="Glycosyl transferase family 29"/>
    <property type="match status" value="1"/>
</dbReference>
<evidence type="ECO:0000256" key="1">
    <source>
        <dbReference type="ARBA" id="ARBA00004323"/>
    </source>
</evidence>
<keyword evidence="10" id="KW-0472">Membrane</keyword>
<comment type="function">
    <text evidence="20">Transfers the sialyl group (N-acetyl-alpha-neuraminyl or NeuAc) from CMP-NeuAc to the non-reducing terminal galactose (Gal) of glycosphingolipids forming gangliosides (important molecules involved in the regulation of multiple cellular processes, including cell proliferation and differentiation, apoptosis, embryogenesis, development, and oncogenesis). Mainly involved in the biosynthesis of ganglioside GM3 but can also use different glycolipids as substrate acceptors such as D-galactosylceramide (GalCer), asialo-GM2 (GA2) and asialo-GM1 (GA1), although less preferentially than beta-D-Gal-(1-&gt;4)-beta-D-Glc-(1&lt;-&gt;1)-Cer (LacCer).</text>
</comment>
<evidence type="ECO:0000256" key="5">
    <source>
        <dbReference type="ARBA" id="ARBA00022692"/>
    </source>
</evidence>
<dbReference type="PANTHER" id="PTHR13713:SF60">
    <property type="entry name" value="LACTOSYLCERAMIDE ALPHA-2,3-SIALYLTRANSFERASE"/>
    <property type="match status" value="1"/>
</dbReference>
<feature type="non-terminal residue" evidence="24">
    <location>
        <position position="65"/>
    </location>
</feature>
<comment type="catalytic activity">
    <reaction evidence="22">
        <text>ganglioside GA2 (d18:1(4E)/18:0) + CMP-N-acetyl-beta-neuraminate = ganglioside GM2 (d18:1(4E)/18:0) + CMP + H(+)</text>
        <dbReference type="Rhea" id="RHEA:41776"/>
        <dbReference type="ChEBI" id="CHEBI:15378"/>
        <dbReference type="ChEBI" id="CHEBI:57812"/>
        <dbReference type="ChEBI" id="CHEBI:60377"/>
        <dbReference type="ChEBI" id="CHEBI:78485"/>
        <dbReference type="ChEBI" id="CHEBI:78486"/>
    </reaction>
    <physiologicalReaction direction="left-to-right" evidence="22">
        <dbReference type="Rhea" id="RHEA:41777"/>
    </physiologicalReaction>
</comment>
<comment type="subcellular location">
    <subcellularLocation>
        <location evidence="1">Golgi apparatus membrane</location>
        <topology evidence="1">Single-pass type II membrane protein</topology>
    </subcellularLocation>
</comment>
<accession>A0ABD0PT56</accession>
<comment type="catalytic activity">
    <reaction evidence="23">
        <text>ganglioside GA1 (d18:1(4E)/18:0) + CMP-N-acetyl-beta-neuraminate = ganglioside GM1 (d18:1(4E)/18:0) + CMP + H(+)</text>
        <dbReference type="Rhea" id="RHEA:41784"/>
        <dbReference type="ChEBI" id="CHEBI:15378"/>
        <dbReference type="ChEBI" id="CHEBI:57812"/>
        <dbReference type="ChEBI" id="CHEBI:60377"/>
        <dbReference type="ChEBI" id="CHEBI:73110"/>
        <dbReference type="ChEBI" id="CHEBI:78484"/>
    </reaction>
    <physiologicalReaction direction="left-to-right" evidence="23">
        <dbReference type="Rhea" id="RHEA:41785"/>
    </physiologicalReaction>
</comment>
<evidence type="ECO:0000256" key="18">
    <source>
        <dbReference type="ARBA" id="ARBA00042545"/>
    </source>
</evidence>
<evidence type="ECO:0000256" key="17">
    <source>
        <dbReference type="ARBA" id="ARBA00041976"/>
    </source>
</evidence>
<dbReference type="EMBL" id="JAMKFB020000014">
    <property type="protein sequence ID" value="KAL0176951.1"/>
    <property type="molecule type" value="Genomic_DNA"/>
</dbReference>
<evidence type="ECO:0000256" key="19">
    <source>
        <dbReference type="ARBA" id="ARBA00043651"/>
    </source>
</evidence>
<evidence type="ECO:0000313" key="24">
    <source>
        <dbReference type="EMBL" id="KAL0176951.1"/>
    </source>
</evidence>
<dbReference type="GO" id="GO:0000139">
    <property type="term" value="C:Golgi membrane"/>
    <property type="evidence" value="ECO:0007669"/>
    <property type="project" value="UniProtKB-SubCell"/>
</dbReference>
<keyword evidence="11" id="KW-1015">Disulfide bond</keyword>
<keyword evidence="9" id="KW-0443">Lipid metabolism</keyword>
<evidence type="ECO:0000256" key="13">
    <source>
        <dbReference type="ARBA" id="ARBA00039111"/>
    </source>
</evidence>
<evidence type="ECO:0000256" key="8">
    <source>
        <dbReference type="ARBA" id="ARBA00023034"/>
    </source>
</evidence>
<evidence type="ECO:0000256" key="7">
    <source>
        <dbReference type="ARBA" id="ARBA00022989"/>
    </source>
</evidence>
<dbReference type="GO" id="GO:0047291">
    <property type="term" value="F:lactosylceramide alpha-2,3-sialyltransferase activity"/>
    <property type="evidence" value="ECO:0007669"/>
    <property type="project" value="UniProtKB-EC"/>
</dbReference>
<evidence type="ECO:0000256" key="20">
    <source>
        <dbReference type="ARBA" id="ARBA00045587"/>
    </source>
</evidence>